<name>A0A1B7MI98_9AGAM</name>
<dbReference type="AlphaFoldDB" id="A0A1B7MI98"/>
<dbReference type="EMBL" id="KV449047">
    <property type="protein sequence ID" value="OAX32319.1"/>
    <property type="molecule type" value="Genomic_DNA"/>
</dbReference>
<dbReference type="InParanoid" id="A0A1B7MI98"/>
<evidence type="ECO:0000313" key="3">
    <source>
        <dbReference type="Proteomes" id="UP000092154"/>
    </source>
</evidence>
<reference evidence="2 3" key="1">
    <citation type="submission" date="2016-06" db="EMBL/GenBank/DDBJ databases">
        <title>Comparative genomics of the ectomycorrhizal sister species Rhizopogon vinicolor and Rhizopogon vesiculosus (Basidiomycota: Boletales) reveals a divergence of the mating type B locus.</title>
        <authorList>
            <consortium name="DOE Joint Genome Institute"/>
            <person name="Mujic A.B."/>
            <person name="Kuo A."/>
            <person name="Tritt A."/>
            <person name="Lipzen A."/>
            <person name="Chen C."/>
            <person name="Johnson J."/>
            <person name="Sharma A."/>
            <person name="Barry K."/>
            <person name="Grigoriev I.V."/>
            <person name="Spatafora J.W."/>
        </authorList>
    </citation>
    <scope>NUCLEOTIDE SEQUENCE [LARGE SCALE GENOMIC DNA]</scope>
    <source>
        <strain evidence="2 3">AM-OR11-026</strain>
    </source>
</reference>
<feature type="region of interest" description="Disordered" evidence="1">
    <location>
        <begin position="1"/>
        <end position="41"/>
    </location>
</feature>
<feature type="compositionally biased region" description="Low complexity" evidence="1">
    <location>
        <begin position="21"/>
        <end position="33"/>
    </location>
</feature>
<accession>A0A1B7MI98</accession>
<keyword evidence="3" id="KW-1185">Reference proteome</keyword>
<organism evidence="2 3">
    <name type="scientific">Rhizopogon vinicolor AM-OR11-026</name>
    <dbReference type="NCBI Taxonomy" id="1314800"/>
    <lineage>
        <taxon>Eukaryota</taxon>
        <taxon>Fungi</taxon>
        <taxon>Dikarya</taxon>
        <taxon>Basidiomycota</taxon>
        <taxon>Agaricomycotina</taxon>
        <taxon>Agaricomycetes</taxon>
        <taxon>Agaricomycetidae</taxon>
        <taxon>Boletales</taxon>
        <taxon>Suillineae</taxon>
        <taxon>Rhizopogonaceae</taxon>
        <taxon>Rhizopogon</taxon>
    </lineage>
</organism>
<evidence type="ECO:0000313" key="2">
    <source>
        <dbReference type="EMBL" id="OAX32319.1"/>
    </source>
</evidence>
<evidence type="ECO:0000256" key="1">
    <source>
        <dbReference type="SAM" id="MobiDB-lite"/>
    </source>
</evidence>
<feature type="compositionally biased region" description="Polar residues" evidence="1">
    <location>
        <begin position="8"/>
        <end position="20"/>
    </location>
</feature>
<dbReference type="Proteomes" id="UP000092154">
    <property type="component" value="Unassembled WGS sequence"/>
</dbReference>
<proteinExistence type="predicted"/>
<protein>
    <submittedName>
        <fullName evidence="2">Uncharacterized protein</fullName>
    </submittedName>
</protein>
<gene>
    <name evidence="2" type="ORF">K503DRAFT_776785</name>
</gene>
<sequence length="270" mass="29942">MTPPALSQPKNTSHWHTLSEQPSQTQTSSTSPSVSHYSARMPLPSPTLAPYNMAQLIARNECRYRLRRSGAGACDSDAESLSRTCYLPSTGLLHLSEIYGIHTRLVEAAYRLAHPSSTYPRHPTHASVMLSKCPTRQSVHLSKWAAGHHACPRGHVPNVDYSTGCHPSSTSKEALFHHSRNCTASAPPFRSSRDSVRWRTHVSDSYRPPLRMCAQALATRLAKRHKLQPHERDSDPLTDSPLPTPFALGHASEDPFMHSEILDADLVCLF</sequence>
<feature type="region of interest" description="Disordered" evidence="1">
    <location>
        <begin position="223"/>
        <end position="248"/>
    </location>
</feature>